<comment type="caution">
    <text evidence="1">The sequence shown here is derived from an EMBL/GenBank/DDBJ whole genome shotgun (WGS) entry which is preliminary data.</text>
</comment>
<protein>
    <recommendedName>
        <fullName evidence="3">Endonuclease/exonuclease/phosphatase domain-containing protein</fullName>
    </recommendedName>
</protein>
<evidence type="ECO:0000313" key="2">
    <source>
        <dbReference type="Proteomes" id="UP001152888"/>
    </source>
</evidence>
<dbReference type="OrthoDB" id="6781885at2759"/>
<dbReference type="Proteomes" id="UP001152888">
    <property type="component" value="Unassembled WGS sequence"/>
</dbReference>
<proteinExistence type="predicted"/>
<reference evidence="1" key="1">
    <citation type="submission" date="2022-03" db="EMBL/GenBank/DDBJ databases">
        <authorList>
            <person name="Sayadi A."/>
        </authorList>
    </citation>
    <scope>NUCLEOTIDE SEQUENCE</scope>
</reference>
<organism evidence="1 2">
    <name type="scientific">Acanthoscelides obtectus</name>
    <name type="common">Bean weevil</name>
    <name type="synonym">Bruchus obtectus</name>
    <dbReference type="NCBI Taxonomy" id="200917"/>
    <lineage>
        <taxon>Eukaryota</taxon>
        <taxon>Metazoa</taxon>
        <taxon>Ecdysozoa</taxon>
        <taxon>Arthropoda</taxon>
        <taxon>Hexapoda</taxon>
        <taxon>Insecta</taxon>
        <taxon>Pterygota</taxon>
        <taxon>Neoptera</taxon>
        <taxon>Endopterygota</taxon>
        <taxon>Coleoptera</taxon>
        <taxon>Polyphaga</taxon>
        <taxon>Cucujiformia</taxon>
        <taxon>Chrysomeloidea</taxon>
        <taxon>Chrysomelidae</taxon>
        <taxon>Bruchinae</taxon>
        <taxon>Bruchini</taxon>
        <taxon>Acanthoscelides</taxon>
    </lineage>
</organism>
<gene>
    <name evidence="1" type="ORF">ACAOBT_LOCUS11930</name>
</gene>
<dbReference type="AlphaFoldDB" id="A0A9P0KJF9"/>
<dbReference type="EMBL" id="CAKOFQ010006843">
    <property type="protein sequence ID" value="CAH1976057.1"/>
    <property type="molecule type" value="Genomic_DNA"/>
</dbReference>
<keyword evidence="2" id="KW-1185">Reference proteome</keyword>
<evidence type="ECO:0000313" key="1">
    <source>
        <dbReference type="EMBL" id="CAH1976057.1"/>
    </source>
</evidence>
<evidence type="ECO:0008006" key="3">
    <source>
        <dbReference type="Google" id="ProtNLM"/>
    </source>
</evidence>
<sequence length="235" mass="26962">MTKKKKNKCENETLEPNIQISVSEKSTKETIVKENYYLKQLLEEKERFIYQLVNENRRLQEAYDLISANIVEKESVVSTLAIVTDQLEQLEKRTSENTSYSQMLKQNTPKINSNNKNNNDMKSILVTPERTQHYNDTRKDLTSNINLASIEVKIEKVQLPEQKIAIGIFYRPPHSSVTEAGNTFDNMLPAILAEYDDIILAGDINVNLLLVCNNLTKCLDSYNLKQNGGISYRIL</sequence>
<name>A0A9P0KJF9_ACAOB</name>
<accession>A0A9P0KJF9</accession>